<feature type="transmembrane region" description="Helical" evidence="1">
    <location>
        <begin position="182"/>
        <end position="201"/>
    </location>
</feature>
<proteinExistence type="predicted"/>
<dbReference type="Proteomes" id="UP000076929">
    <property type="component" value="Chromosome"/>
</dbReference>
<organism evidence="2 3">
    <name type="scientific">Corynebacterium crudilactis</name>
    <dbReference type="NCBI Taxonomy" id="1652495"/>
    <lineage>
        <taxon>Bacteria</taxon>
        <taxon>Bacillati</taxon>
        <taxon>Actinomycetota</taxon>
        <taxon>Actinomycetes</taxon>
        <taxon>Mycobacteriales</taxon>
        <taxon>Corynebacteriaceae</taxon>
        <taxon>Corynebacterium</taxon>
    </lineage>
</organism>
<keyword evidence="1" id="KW-0472">Membrane</keyword>
<dbReference type="AlphaFoldDB" id="A0A172QWH3"/>
<feature type="transmembrane region" description="Helical" evidence="1">
    <location>
        <begin position="379"/>
        <end position="400"/>
    </location>
</feature>
<dbReference type="RefSeq" id="WP_066568552.1">
    <property type="nucleotide sequence ID" value="NZ_CP015622.1"/>
</dbReference>
<feature type="transmembrane region" description="Helical" evidence="1">
    <location>
        <begin position="234"/>
        <end position="256"/>
    </location>
</feature>
<feature type="transmembrane region" description="Helical" evidence="1">
    <location>
        <begin position="20"/>
        <end position="39"/>
    </location>
</feature>
<feature type="transmembrane region" description="Helical" evidence="1">
    <location>
        <begin position="336"/>
        <end position="358"/>
    </location>
</feature>
<dbReference type="STRING" id="1652495.ccrud_12835"/>
<sequence length="419" mass="44280">MGKHATASTTSKRSPWRVGLLTFLVSSVIVTLVGMVMLWPNSDDVVLADNFSQTFAGNHEQVDGTITLVDGAACNSPDTGRAFSGSPTIPLESATLECVRALVDITSGINEGQKTQLITYAQPGEPEFAEGDKIRMVETPDANGGIIYTFADFQRGIALVVWGIVLILAMGTFAAWRGVRALFGLVITLGIVGIFLLPGLASGHDAMWLALICGATILLIVVPMVHGLNWKSAAALAGTLVALVLSAVLSWAAIVTTNLRGLGDENHLKIINYLPEVSISGLLLASFIIGTLGVLNDVTISQASTINELAEIDDDATPWRLFTGAMSVGRDHISSMIYTLVLGYTGAALPLLLLLSLAERPLIQTLTSDVMAGELLRSGVGALTLTLAVPITTLIAAWTVPGDEPAPRDDSKPRLVHRH</sequence>
<keyword evidence="1" id="KW-0812">Transmembrane</keyword>
<keyword evidence="3" id="KW-1185">Reference proteome</keyword>
<protein>
    <submittedName>
        <fullName evidence="2">YibE/F family protein</fullName>
    </submittedName>
</protein>
<feature type="transmembrane region" description="Helical" evidence="1">
    <location>
        <begin position="208"/>
        <end position="228"/>
    </location>
</feature>
<reference evidence="2 3" key="1">
    <citation type="submission" date="2016-05" db="EMBL/GenBank/DDBJ databases">
        <title>Complete genome sequence of Corynebacterium crudilactis, a new Corynebacterium species isolated from raw cow's milk.</title>
        <authorList>
            <person name="Christian R."/>
            <person name="Zimmermann J."/>
            <person name="Lipski A."/>
            <person name="Kalinowski J."/>
        </authorList>
    </citation>
    <scope>NUCLEOTIDE SEQUENCE [LARGE SCALE GENOMIC DNA]</scope>
    <source>
        <strain evidence="2 3">JZ16</strain>
    </source>
</reference>
<dbReference type="InterPro" id="IPR012507">
    <property type="entry name" value="YibE_F"/>
</dbReference>
<evidence type="ECO:0000313" key="2">
    <source>
        <dbReference type="EMBL" id="ANE04996.1"/>
    </source>
</evidence>
<keyword evidence="1" id="KW-1133">Transmembrane helix</keyword>
<dbReference type="OrthoDB" id="5846312at2"/>
<name>A0A172QWH3_9CORY</name>
<dbReference type="PANTHER" id="PTHR41771">
    <property type="entry name" value="MEMBRANE PROTEIN-RELATED"/>
    <property type="match status" value="1"/>
</dbReference>
<dbReference type="Pfam" id="PF07907">
    <property type="entry name" value="YibE_F"/>
    <property type="match status" value="1"/>
</dbReference>
<gene>
    <name evidence="2" type="ORF">ccrud_12835</name>
</gene>
<evidence type="ECO:0000256" key="1">
    <source>
        <dbReference type="SAM" id="Phobius"/>
    </source>
</evidence>
<feature type="transmembrane region" description="Helical" evidence="1">
    <location>
        <begin position="156"/>
        <end position="176"/>
    </location>
</feature>
<dbReference type="PANTHER" id="PTHR41771:SF1">
    <property type="entry name" value="MEMBRANE PROTEIN"/>
    <property type="match status" value="1"/>
</dbReference>
<dbReference type="KEGG" id="ccjz:ccrud_12835"/>
<evidence type="ECO:0000313" key="3">
    <source>
        <dbReference type="Proteomes" id="UP000076929"/>
    </source>
</evidence>
<dbReference type="EMBL" id="CP015622">
    <property type="protein sequence ID" value="ANE04996.1"/>
    <property type="molecule type" value="Genomic_DNA"/>
</dbReference>
<accession>A0A172QWH3</accession>